<feature type="transmembrane region" description="Helical" evidence="7">
    <location>
        <begin position="57"/>
        <end position="81"/>
    </location>
</feature>
<evidence type="ECO:0000256" key="5">
    <source>
        <dbReference type="ARBA" id="ARBA00022989"/>
    </source>
</evidence>
<dbReference type="Gene3D" id="3.30.240.20">
    <property type="entry name" value="bsu07140 like domains"/>
    <property type="match status" value="2"/>
</dbReference>
<accession>A0AAU8HQA0</accession>
<evidence type="ECO:0000256" key="1">
    <source>
        <dbReference type="ARBA" id="ARBA00004651"/>
    </source>
</evidence>
<organism evidence="9">
    <name type="scientific">Proteinivorax hydrogeniformans</name>
    <dbReference type="NCBI Taxonomy" id="1826727"/>
    <lineage>
        <taxon>Bacteria</taxon>
        <taxon>Bacillati</taxon>
        <taxon>Bacillota</taxon>
        <taxon>Clostridia</taxon>
        <taxon>Eubacteriales</taxon>
        <taxon>Proteinivoracaceae</taxon>
        <taxon>Proteinivorax</taxon>
    </lineage>
</organism>
<proteinExistence type="inferred from homology"/>
<sequence length="231" mass="25931">MPEALNVFFRSALLYSIVLLMMRLMGKREIGQLSLFDLVVAIMIAELAAIPMEDTTIPLHIGIIPIATLVGAEMLLSFVTLKSEKLRKTIEGTPSIIVEDGKILGKEIERLRYSVTDLVSQLREKDVSNIADVQYAILENNGELSVILKPTKRPLTPEDIGIRPPVTGLPLPLILDGQIQSENLKRAKKDLKWLESLVQKEGYEINDVLYAHIDSQQNTYICKKDIEREVP</sequence>
<keyword evidence="4 7" id="KW-0812">Transmembrane</keyword>
<evidence type="ECO:0000313" key="9">
    <source>
        <dbReference type="EMBL" id="XCI27645.1"/>
    </source>
</evidence>
<evidence type="ECO:0000259" key="8">
    <source>
        <dbReference type="Pfam" id="PF04239"/>
    </source>
</evidence>
<reference evidence="9" key="1">
    <citation type="journal article" date="2018" name="Antonie Van Leeuwenhoek">
        <title>Proteinivorax hydrogeniformans sp. nov., an anaerobic, haloalkaliphilic bacterium fermenting proteinaceous compounds with high hydrogen production.</title>
        <authorList>
            <person name="Boltyanskaya Y."/>
            <person name="Detkova E."/>
            <person name="Pimenov N."/>
            <person name="Kevbrin V."/>
        </authorList>
    </citation>
    <scope>NUCLEOTIDE SEQUENCE</scope>
    <source>
        <strain evidence="9">Z-710</strain>
    </source>
</reference>
<feature type="domain" description="YetF C-terminal" evidence="8">
    <location>
        <begin position="82"/>
        <end position="213"/>
    </location>
</feature>
<keyword evidence="6 7" id="KW-0472">Membrane</keyword>
<feature type="transmembrane region" description="Helical" evidence="7">
    <location>
        <begin position="33"/>
        <end position="51"/>
    </location>
</feature>
<dbReference type="InterPro" id="IPR007353">
    <property type="entry name" value="DUF421"/>
</dbReference>
<dbReference type="PANTHER" id="PTHR34582">
    <property type="entry name" value="UPF0702 TRANSMEMBRANE PROTEIN YCAP"/>
    <property type="match status" value="1"/>
</dbReference>
<dbReference type="RefSeq" id="WP_353892223.1">
    <property type="nucleotide sequence ID" value="NZ_CP159485.1"/>
</dbReference>
<evidence type="ECO:0000256" key="6">
    <source>
        <dbReference type="ARBA" id="ARBA00023136"/>
    </source>
</evidence>
<dbReference type="AlphaFoldDB" id="A0AAU8HQA0"/>
<evidence type="ECO:0000256" key="3">
    <source>
        <dbReference type="ARBA" id="ARBA00022475"/>
    </source>
</evidence>
<comment type="similarity">
    <text evidence="2">Belongs to the UPF0702 family.</text>
</comment>
<evidence type="ECO:0000256" key="7">
    <source>
        <dbReference type="SAM" id="Phobius"/>
    </source>
</evidence>
<dbReference type="Pfam" id="PF04239">
    <property type="entry name" value="DUF421"/>
    <property type="match status" value="1"/>
</dbReference>
<comment type="subcellular location">
    <subcellularLocation>
        <location evidence="1">Cell membrane</location>
        <topology evidence="1">Multi-pass membrane protein</topology>
    </subcellularLocation>
</comment>
<reference evidence="9" key="2">
    <citation type="submission" date="2024-06" db="EMBL/GenBank/DDBJ databases">
        <authorList>
            <person name="Petrova K.O."/>
            <person name="Toshchakov S.V."/>
            <person name="Boltjanskaja Y.V."/>
            <person name="Kevbrin V.V."/>
        </authorList>
    </citation>
    <scope>NUCLEOTIDE SEQUENCE</scope>
    <source>
        <strain evidence="9">Z-710</strain>
    </source>
</reference>
<feature type="transmembrane region" description="Helical" evidence="7">
    <location>
        <begin position="6"/>
        <end position="26"/>
    </location>
</feature>
<evidence type="ECO:0000256" key="4">
    <source>
        <dbReference type="ARBA" id="ARBA00022692"/>
    </source>
</evidence>
<keyword evidence="5 7" id="KW-1133">Transmembrane helix</keyword>
<keyword evidence="3" id="KW-1003">Cell membrane</keyword>
<dbReference type="InterPro" id="IPR023090">
    <property type="entry name" value="UPF0702_alpha/beta_dom_sf"/>
</dbReference>
<name>A0AAU8HQA0_9FIRM</name>
<gene>
    <name evidence="9" type="ORF">PRVXH_001553</name>
</gene>
<dbReference type="EMBL" id="CP159485">
    <property type="protein sequence ID" value="XCI27645.1"/>
    <property type="molecule type" value="Genomic_DNA"/>
</dbReference>
<dbReference type="PANTHER" id="PTHR34582:SF6">
    <property type="entry name" value="UPF0702 TRANSMEMBRANE PROTEIN YCAP"/>
    <property type="match status" value="1"/>
</dbReference>
<protein>
    <submittedName>
        <fullName evidence="9">DUF421 domain-containing protein</fullName>
    </submittedName>
</protein>
<dbReference type="GO" id="GO:0005886">
    <property type="term" value="C:plasma membrane"/>
    <property type="evidence" value="ECO:0007669"/>
    <property type="project" value="UniProtKB-SubCell"/>
</dbReference>
<evidence type="ECO:0000256" key="2">
    <source>
        <dbReference type="ARBA" id="ARBA00006448"/>
    </source>
</evidence>